<dbReference type="GO" id="GO:0016705">
    <property type="term" value="F:oxidoreductase activity, acting on paired donors, with incorporation or reduction of molecular oxygen"/>
    <property type="evidence" value="ECO:0007669"/>
    <property type="project" value="InterPro"/>
</dbReference>
<protein>
    <submittedName>
        <fullName evidence="1">Bacterial luciferase domain-containing protein</fullName>
    </submittedName>
</protein>
<evidence type="ECO:0000313" key="1">
    <source>
        <dbReference type="EMBL" id="AIF06467.1"/>
    </source>
</evidence>
<dbReference type="EMBL" id="KF900771">
    <property type="protein sequence ID" value="AIF06467.1"/>
    <property type="molecule type" value="Genomic_DNA"/>
</dbReference>
<sequence length="412" mass="46351">MEFDIFFSISQTPDSTGFCPDEQTMYANYLSQLKVADEAGYGVAWLAQAHLSTETQKLNKRPVIPHWEGEVGLCTDFFQLAQVSMAATQNIEVGSAVLSILANGGPIAVSERIGNFCALQQALGNTRRLHVGFSAGRFQFMASPYGVVPRDQVEEAAWPALRGQIFWEAAEIMLRLLNGEAFSSDSVRNTTLSRANFRSDEDWAAVQQAAVDEHALGESPEQVEIPNRYWFEDIKCIPQNWDRSLLNLVLGSHEPALQVEVNKWRPVQVFNLSITQPEVIDATHDRMAESYHPDGGGWQRNMMPRTVMVFLNDEPDLTPEQRSEAAHKDSKSTIASYWRALEGTLDPAKVTKAANNAVIGNAEEIADQIRERFHPQDRLMLWFDFFRHDSERVCRDMRAFMEKVAPLVNGGE</sequence>
<accession>A0A075GW09</accession>
<dbReference type="SUPFAM" id="SSF51679">
    <property type="entry name" value="Bacterial luciferase-like"/>
    <property type="match status" value="1"/>
</dbReference>
<dbReference type="Gene3D" id="3.20.20.30">
    <property type="entry name" value="Luciferase-like domain"/>
    <property type="match status" value="1"/>
</dbReference>
<organism evidence="1">
    <name type="scientific">uncultured marine group II/III euryarchaeote KM3_192_D09</name>
    <dbReference type="NCBI Taxonomy" id="1457965"/>
    <lineage>
        <taxon>Archaea</taxon>
        <taxon>Methanobacteriati</taxon>
        <taxon>Methanobacteriota</taxon>
        <taxon>environmental samples</taxon>
    </lineage>
</organism>
<name>A0A075GW09_9EURY</name>
<dbReference type="InterPro" id="IPR036661">
    <property type="entry name" value="Luciferase-like_sf"/>
</dbReference>
<dbReference type="AlphaFoldDB" id="A0A075GW09"/>
<proteinExistence type="predicted"/>
<reference evidence="1" key="1">
    <citation type="journal article" date="2014" name="Genome Biol. Evol.">
        <title>Pangenome evidence for extensive interdomain horizontal transfer affecting lineage core and shell genes in uncultured planktonic thaumarchaeota and euryarchaeota.</title>
        <authorList>
            <person name="Deschamps P."/>
            <person name="Zivanovic Y."/>
            <person name="Moreira D."/>
            <person name="Rodriguez-Valera F."/>
            <person name="Lopez-Garcia P."/>
        </authorList>
    </citation>
    <scope>NUCLEOTIDE SEQUENCE</scope>
</reference>